<feature type="transmembrane region" description="Helical" evidence="1">
    <location>
        <begin position="47"/>
        <end position="67"/>
    </location>
</feature>
<evidence type="ECO:0000313" key="3">
    <source>
        <dbReference type="Proteomes" id="UP000001544"/>
    </source>
</evidence>
<accession>D3G013</accession>
<dbReference type="EMBL" id="CP001878">
    <property type="protein sequence ID" value="ADC51098.1"/>
    <property type="molecule type" value="Genomic_DNA"/>
</dbReference>
<dbReference type="STRING" id="398511.BpOF4_15245"/>
<name>D3G013_ALKPO</name>
<protein>
    <submittedName>
        <fullName evidence="2">Uncharacterized protein</fullName>
    </submittedName>
</protein>
<evidence type="ECO:0000256" key="1">
    <source>
        <dbReference type="SAM" id="Phobius"/>
    </source>
</evidence>
<organism evidence="2 3">
    <name type="scientific">Alkalihalophilus pseudofirmus (strain ATCC BAA-2126 / JCM 17055 / OF4)</name>
    <name type="common">Bacillus pseudofirmus</name>
    <dbReference type="NCBI Taxonomy" id="398511"/>
    <lineage>
        <taxon>Bacteria</taxon>
        <taxon>Bacillati</taxon>
        <taxon>Bacillota</taxon>
        <taxon>Bacilli</taxon>
        <taxon>Bacillales</taxon>
        <taxon>Bacillaceae</taxon>
        <taxon>Alkalihalophilus</taxon>
    </lineage>
</organism>
<dbReference type="RefSeq" id="WP_012958460.1">
    <property type="nucleotide sequence ID" value="NC_013791.2"/>
</dbReference>
<proteinExistence type="predicted"/>
<keyword evidence="1" id="KW-0812">Transmembrane</keyword>
<reference evidence="2 3" key="1">
    <citation type="journal article" date="2011" name="Environ. Microbiol.">
        <title>Genome of alkaliphilic Bacillus pseudofirmus OF4 reveals adaptations that support the ability to grow in an external pH range from 7.5 to 11.4.</title>
        <authorList>
            <person name="Janto B."/>
            <person name="Ahmed A."/>
            <person name="Ito M."/>
            <person name="Liu J."/>
            <person name="Hicks D.B."/>
            <person name="Pagni S."/>
            <person name="Fackelmayer O.J."/>
            <person name="Smith T.A."/>
            <person name="Earl J."/>
            <person name="Elbourne L.D."/>
            <person name="Hassan K."/>
            <person name="Paulsen I.T."/>
            <person name="Kolsto A.B."/>
            <person name="Tourasse N.J."/>
            <person name="Ehrlich G.D."/>
            <person name="Boissy R."/>
            <person name="Ivey D.M."/>
            <person name="Li G."/>
            <person name="Xue Y."/>
            <person name="Ma Y."/>
            <person name="Hu F.Z."/>
            <person name="Krulwich T.A."/>
        </authorList>
    </citation>
    <scope>NUCLEOTIDE SEQUENCE [LARGE SCALE GENOMIC DNA]</scope>
    <source>
        <strain evidence="3">ATCC BAA-2126 / JCM 17055 / OF4</strain>
    </source>
</reference>
<dbReference type="KEGG" id="bpf:BpOF4_15245"/>
<gene>
    <name evidence="2" type="ordered locus">BpOF4_15245</name>
</gene>
<keyword evidence="1" id="KW-1133">Transmembrane helix</keyword>
<dbReference type="AlphaFoldDB" id="D3G013"/>
<feature type="transmembrane region" description="Helical" evidence="1">
    <location>
        <begin position="88"/>
        <end position="121"/>
    </location>
</feature>
<dbReference type="eggNOG" id="ENOG50325US">
    <property type="taxonomic scope" value="Bacteria"/>
</dbReference>
<evidence type="ECO:0000313" key="2">
    <source>
        <dbReference type="EMBL" id="ADC51098.1"/>
    </source>
</evidence>
<dbReference type="HOGENOM" id="CLU_1933825_0_0_9"/>
<dbReference type="Proteomes" id="UP000001544">
    <property type="component" value="Chromosome"/>
</dbReference>
<keyword evidence="1" id="KW-0472">Membrane</keyword>
<keyword evidence="3" id="KW-1185">Reference proteome</keyword>
<sequence length="130" mass="14558">MDPYFIFKKCLLLLTAYGGILTSFKLFPHPRGFGLGELIGAVLFSPFQMLAASLAFVAGFLAYSLFVQDLLKTLFQMPRYSVNHNIRILFLVLAFLSIAHLMYTSWVPALCALILASLYGIMDVNLQKVD</sequence>